<protein>
    <submittedName>
        <fullName evidence="2">Uncharacterized protein</fullName>
    </submittedName>
</protein>
<evidence type="ECO:0000256" key="1">
    <source>
        <dbReference type="SAM" id="MobiDB-lite"/>
    </source>
</evidence>
<dbReference type="EMBL" id="CAUYUJ010015157">
    <property type="protein sequence ID" value="CAK0850490.1"/>
    <property type="molecule type" value="Genomic_DNA"/>
</dbReference>
<reference evidence="2" key="1">
    <citation type="submission" date="2023-10" db="EMBL/GenBank/DDBJ databases">
        <authorList>
            <person name="Chen Y."/>
            <person name="Shah S."/>
            <person name="Dougan E. K."/>
            <person name="Thang M."/>
            <person name="Chan C."/>
        </authorList>
    </citation>
    <scope>NUCLEOTIDE SEQUENCE [LARGE SCALE GENOMIC DNA]</scope>
</reference>
<organism evidence="2 3">
    <name type="scientific">Prorocentrum cordatum</name>
    <dbReference type="NCBI Taxonomy" id="2364126"/>
    <lineage>
        <taxon>Eukaryota</taxon>
        <taxon>Sar</taxon>
        <taxon>Alveolata</taxon>
        <taxon>Dinophyceae</taxon>
        <taxon>Prorocentrales</taxon>
        <taxon>Prorocentraceae</taxon>
        <taxon>Prorocentrum</taxon>
    </lineage>
</organism>
<feature type="compositionally biased region" description="Basic and acidic residues" evidence="1">
    <location>
        <begin position="156"/>
        <end position="165"/>
    </location>
</feature>
<proteinExistence type="predicted"/>
<comment type="caution">
    <text evidence="2">The sequence shown here is derived from an EMBL/GenBank/DDBJ whole genome shotgun (WGS) entry which is preliminary data.</text>
</comment>
<feature type="region of interest" description="Disordered" evidence="1">
    <location>
        <begin position="91"/>
        <end position="118"/>
    </location>
</feature>
<name>A0ABN9TXL1_9DINO</name>
<gene>
    <name evidence="2" type="ORF">PCOR1329_LOCUS42898</name>
</gene>
<dbReference type="Proteomes" id="UP001189429">
    <property type="component" value="Unassembled WGS sequence"/>
</dbReference>
<evidence type="ECO:0000313" key="2">
    <source>
        <dbReference type="EMBL" id="CAK0850490.1"/>
    </source>
</evidence>
<accession>A0ABN9TXL1</accession>
<keyword evidence="3" id="KW-1185">Reference proteome</keyword>
<evidence type="ECO:0000313" key="3">
    <source>
        <dbReference type="Proteomes" id="UP001189429"/>
    </source>
</evidence>
<sequence length="178" mass="19386">MLLLPGVTPACIRADPWTRSAAASPSVRLLVPEERLGRPPGSCEAPALRTRGVNEEANKLCRGTETRDSASKADKLAKGWEQPVQHKLLYQHERPARNVSVGPRARGMAPESPDCEGARTDTDVLAAREGGRPVWSSTLVLRWGRVRCPRFSDGTRGQDEDKSVPERSGTLSERPGTP</sequence>
<feature type="region of interest" description="Disordered" evidence="1">
    <location>
        <begin position="149"/>
        <end position="178"/>
    </location>
</feature>